<gene>
    <name evidence="4" type="primary">OJ1065_B06.21</name>
</gene>
<dbReference type="InterPro" id="IPR005174">
    <property type="entry name" value="KIB1-4_b-propeller"/>
</dbReference>
<protein>
    <recommendedName>
        <fullName evidence="3">KIB1-4 beta-propeller domain-containing protein</fullName>
    </recommendedName>
</protein>
<feature type="chain" id="PRO_5004283835" description="KIB1-4 beta-propeller domain-containing protein" evidence="2">
    <location>
        <begin position="36"/>
        <end position="366"/>
    </location>
</feature>
<evidence type="ECO:0000256" key="1">
    <source>
        <dbReference type="SAM" id="MobiDB-lite"/>
    </source>
</evidence>
<dbReference type="AlphaFoldDB" id="Q6ZL93"/>
<dbReference type="PANTHER" id="PTHR33165">
    <property type="entry name" value="F-BOX DOMAIN CONTAINING PROTEIN-LIKE-RELATED"/>
    <property type="match status" value="1"/>
</dbReference>
<dbReference type="Proteomes" id="UP000000763">
    <property type="component" value="Chromosome 7"/>
</dbReference>
<dbReference type="PANTHER" id="PTHR33165:SF63">
    <property type="entry name" value="OS03G0792300 PROTEIN"/>
    <property type="match status" value="1"/>
</dbReference>
<name>Q6ZL93_ORYSJ</name>
<reference evidence="5" key="2">
    <citation type="journal article" date="2008" name="Nucleic Acids Res.">
        <title>The rice annotation project database (RAP-DB): 2008 update.</title>
        <authorList>
            <consortium name="The rice annotation project (RAP)"/>
        </authorList>
    </citation>
    <scope>GENOME REANNOTATION</scope>
    <source>
        <strain evidence="5">cv. Nipponbare</strain>
    </source>
</reference>
<evidence type="ECO:0000313" key="4">
    <source>
        <dbReference type="EMBL" id="BAC83074.1"/>
    </source>
</evidence>
<feature type="compositionally biased region" description="Low complexity" evidence="1">
    <location>
        <begin position="47"/>
        <end position="57"/>
    </location>
</feature>
<keyword evidence="2" id="KW-0732">Signal</keyword>
<organism evidence="4 5">
    <name type="scientific">Oryza sativa subsp. japonica</name>
    <name type="common">Rice</name>
    <dbReference type="NCBI Taxonomy" id="39947"/>
    <lineage>
        <taxon>Eukaryota</taxon>
        <taxon>Viridiplantae</taxon>
        <taxon>Streptophyta</taxon>
        <taxon>Embryophyta</taxon>
        <taxon>Tracheophyta</taxon>
        <taxon>Spermatophyta</taxon>
        <taxon>Magnoliopsida</taxon>
        <taxon>Liliopsida</taxon>
        <taxon>Poales</taxon>
        <taxon>Poaceae</taxon>
        <taxon>BOP clade</taxon>
        <taxon>Oryzoideae</taxon>
        <taxon>Oryzeae</taxon>
        <taxon>Oryzinae</taxon>
        <taxon>Oryza</taxon>
        <taxon>Oryza sativa</taxon>
    </lineage>
</organism>
<feature type="compositionally biased region" description="Basic and acidic residues" evidence="1">
    <location>
        <begin position="140"/>
        <end position="154"/>
    </location>
</feature>
<sequence length="366" mass="38322">MSASLSLLPSPFSLFFGSSLSLLALLPFPLSPSRAEDGAGGRRSKRAPAAAAGVVGADPDRSAAGPSEGEQSGGALEDAIDAADDEEASRGWMSGGAEWGAAAARSRQGGIGQSPHHAYPEHDVAASATASAGAEAEVSNDVRGEATAQRERGPYEAPCEQYTSFRFGLADDRTVVIHNTSFLAVAKPGDKCWTAVDLSDHLRPIMSFAGPFYAVTTHQRCHHGGGGQPGEPDAAAGGGRRDLTLQHRFSRMLGSAHLVDNNGELLLVHRTLSGDKRLYQAYRVDLDGRKMVPVRGLGGRAVFIGHDCSLSVSPATFPPSLVTPSTRASAVGIELAGSTSKPMITWQMEPLNTHSMKTAKRIGNTL</sequence>
<evidence type="ECO:0000256" key="2">
    <source>
        <dbReference type="SAM" id="SignalP"/>
    </source>
</evidence>
<reference evidence="5" key="1">
    <citation type="journal article" date="2005" name="Nature">
        <title>The map-based sequence of the rice genome.</title>
        <authorList>
            <consortium name="International rice genome sequencing project (IRGSP)"/>
            <person name="Matsumoto T."/>
            <person name="Wu J."/>
            <person name="Kanamori H."/>
            <person name="Katayose Y."/>
            <person name="Fujisawa M."/>
            <person name="Namiki N."/>
            <person name="Mizuno H."/>
            <person name="Yamamoto K."/>
            <person name="Antonio B.A."/>
            <person name="Baba T."/>
            <person name="Sakata K."/>
            <person name="Nagamura Y."/>
            <person name="Aoki H."/>
            <person name="Arikawa K."/>
            <person name="Arita K."/>
            <person name="Bito T."/>
            <person name="Chiden Y."/>
            <person name="Fujitsuka N."/>
            <person name="Fukunaka R."/>
            <person name="Hamada M."/>
            <person name="Harada C."/>
            <person name="Hayashi A."/>
            <person name="Hijishita S."/>
            <person name="Honda M."/>
            <person name="Hosokawa S."/>
            <person name="Ichikawa Y."/>
            <person name="Idonuma A."/>
            <person name="Iijima M."/>
            <person name="Ikeda M."/>
            <person name="Ikeno M."/>
            <person name="Ito K."/>
            <person name="Ito S."/>
            <person name="Ito T."/>
            <person name="Ito Y."/>
            <person name="Ito Y."/>
            <person name="Iwabuchi A."/>
            <person name="Kamiya K."/>
            <person name="Karasawa W."/>
            <person name="Kurita K."/>
            <person name="Katagiri S."/>
            <person name="Kikuta A."/>
            <person name="Kobayashi H."/>
            <person name="Kobayashi N."/>
            <person name="Machita K."/>
            <person name="Maehara T."/>
            <person name="Masukawa M."/>
            <person name="Mizubayashi T."/>
            <person name="Mukai Y."/>
            <person name="Nagasaki H."/>
            <person name="Nagata Y."/>
            <person name="Naito S."/>
            <person name="Nakashima M."/>
            <person name="Nakama Y."/>
            <person name="Nakamichi Y."/>
            <person name="Nakamura M."/>
            <person name="Meguro A."/>
            <person name="Negishi M."/>
            <person name="Ohta I."/>
            <person name="Ohta T."/>
            <person name="Okamoto M."/>
            <person name="Ono N."/>
            <person name="Saji S."/>
            <person name="Sakaguchi M."/>
            <person name="Sakai K."/>
            <person name="Shibata M."/>
            <person name="Shimokawa T."/>
            <person name="Song J."/>
            <person name="Takazaki Y."/>
            <person name="Terasawa K."/>
            <person name="Tsugane M."/>
            <person name="Tsuji K."/>
            <person name="Ueda S."/>
            <person name="Waki K."/>
            <person name="Yamagata H."/>
            <person name="Yamamoto M."/>
            <person name="Yamamoto S."/>
            <person name="Yamane H."/>
            <person name="Yoshiki S."/>
            <person name="Yoshihara R."/>
            <person name="Yukawa K."/>
            <person name="Zhong H."/>
            <person name="Yano M."/>
            <person name="Yuan Q."/>
            <person name="Ouyang S."/>
            <person name="Liu J."/>
            <person name="Jones K.M."/>
            <person name="Gansberger K."/>
            <person name="Moffat K."/>
            <person name="Hill J."/>
            <person name="Bera J."/>
            <person name="Fadrosh D."/>
            <person name="Jin S."/>
            <person name="Johri S."/>
            <person name="Kim M."/>
            <person name="Overton L."/>
            <person name="Reardon M."/>
            <person name="Tsitrin T."/>
            <person name="Vuong H."/>
            <person name="Weaver B."/>
            <person name="Ciecko A."/>
            <person name="Tallon L."/>
            <person name="Jackson J."/>
            <person name="Pai G."/>
            <person name="Aken S.V."/>
            <person name="Utterback T."/>
            <person name="Reidmuller S."/>
            <person name="Feldblyum T."/>
            <person name="Hsiao J."/>
            <person name="Zismann V."/>
            <person name="Iobst S."/>
            <person name="de Vazeille A.R."/>
            <person name="Buell C.R."/>
            <person name="Ying K."/>
            <person name="Li Y."/>
            <person name="Lu T."/>
            <person name="Huang Y."/>
            <person name="Zhao Q."/>
            <person name="Feng Q."/>
            <person name="Zhang L."/>
            <person name="Zhu J."/>
            <person name="Weng Q."/>
            <person name="Mu J."/>
            <person name="Lu Y."/>
            <person name="Fan D."/>
            <person name="Liu Y."/>
            <person name="Guan J."/>
            <person name="Zhang Y."/>
            <person name="Yu S."/>
            <person name="Liu X."/>
            <person name="Zhang Y."/>
            <person name="Hong G."/>
            <person name="Han B."/>
            <person name="Choisne N."/>
            <person name="Demange N."/>
            <person name="Orjeda G."/>
            <person name="Samain S."/>
            <person name="Cattolico L."/>
            <person name="Pelletier E."/>
            <person name="Couloux A."/>
            <person name="Segurens B."/>
            <person name="Wincker P."/>
            <person name="D'Hont A."/>
            <person name="Scarpelli C."/>
            <person name="Weissenbach J."/>
            <person name="Salanoubat M."/>
            <person name="Quetier F."/>
            <person name="Yu Y."/>
            <person name="Kim H.R."/>
            <person name="Rambo T."/>
            <person name="Currie J."/>
            <person name="Collura K."/>
            <person name="Luo M."/>
            <person name="Yang T."/>
            <person name="Ammiraju J.S.S."/>
            <person name="Engler F."/>
            <person name="Soderlund C."/>
            <person name="Wing R.A."/>
            <person name="Palmer L.E."/>
            <person name="de la Bastide M."/>
            <person name="Spiegel L."/>
            <person name="Nascimento L."/>
            <person name="Zutavern T."/>
            <person name="O'Shaughnessy A."/>
            <person name="Dike S."/>
            <person name="Dedhia N."/>
            <person name="Preston R."/>
            <person name="Balija V."/>
            <person name="McCombie W.R."/>
            <person name="Chow T."/>
            <person name="Chen H."/>
            <person name="Chung M."/>
            <person name="Chen C."/>
            <person name="Shaw J."/>
            <person name="Wu H."/>
            <person name="Hsiao K."/>
            <person name="Chao Y."/>
            <person name="Chu M."/>
            <person name="Cheng C."/>
            <person name="Hour A."/>
            <person name="Lee P."/>
            <person name="Lin S."/>
            <person name="Lin Y."/>
            <person name="Liou J."/>
            <person name="Liu S."/>
            <person name="Hsing Y."/>
            <person name="Raghuvanshi S."/>
            <person name="Mohanty A."/>
            <person name="Bharti A.K."/>
            <person name="Gaur A."/>
            <person name="Gupta V."/>
            <person name="Kumar D."/>
            <person name="Ravi V."/>
            <person name="Vij S."/>
            <person name="Kapur A."/>
            <person name="Khurana P."/>
            <person name="Khurana P."/>
            <person name="Khurana J.P."/>
            <person name="Tyagi A.K."/>
            <person name="Gaikwad K."/>
            <person name="Singh A."/>
            <person name="Dalal V."/>
            <person name="Srivastava S."/>
            <person name="Dixit A."/>
            <person name="Pal A.K."/>
            <person name="Ghazi I.A."/>
            <person name="Yadav M."/>
            <person name="Pandit A."/>
            <person name="Bhargava A."/>
            <person name="Sureshbabu K."/>
            <person name="Batra K."/>
            <person name="Sharma T.R."/>
            <person name="Mohapatra T."/>
            <person name="Singh N.K."/>
            <person name="Messing J."/>
            <person name="Nelson A.B."/>
            <person name="Fuks G."/>
            <person name="Kavchok S."/>
            <person name="Keizer G."/>
            <person name="Linton E."/>
            <person name="Llaca V."/>
            <person name="Song R."/>
            <person name="Tanyolac B."/>
            <person name="Young S."/>
            <person name="Ho-Il K."/>
            <person name="Hahn J.H."/>
            <person name="Sangsakoo G."/>
            <person name="Vanavichit A."/>
            <person name="de Mattos Luiz.A.T."/>
            <person name="Zimmer P.D."/>
            <person name="Malone G."/>
            <person name="Dellagostin O."/>
            <person name="de Oliveira A.C."/>
            <person name="Bevan M."/>
            <person name="Bancroft I."/>
            <person name="Minx P."/>
            <person name="Cordum H."/>
            <person name="Wilson R."/>
            <person name="Cheng Z."/>
            <person name="Jin W."/>
            <person name="Jiang J."/>
            <person name="Leong S.A."/>
            <person name="Iwama H."/>
            <person name="Gojobori T."/>
            <person name="Itoh T."/>
            <person name="Niimura Y."/>
            <person name="Fujii Y."/>
            <person name="Habara T."/>
            <person name="Sakai H."/>
            <person name="Sato Y."/>
            <person name="Wilson G."/>
            <person name="Kumar K."/>
            <person name="McCouch S."/>
            <person name="Juretic N."/>
            <person name="Hoen D."/>
            <person name="Wright S."/>
            <person name="Bruskiewich R."/>
            <person name="Bureau T."/>
            <person name="Miyao A."/>
            <person name="Hirochika H."/>
            <person name="Nishikawa T."/>
            <person name="Kadowaki K."/>
            <person name="Sugiura M."/>
            <person name="Burr B."/>
            <person name="Sasaki T."/>
        </authorList>
    </citation>
    <scope>NUCLEOTIDE SEQUENCE [LARGE SCALE GENOMIC DNA]</scope>
    <source>
        <strain evidence="5">cv. Nipponbare</strain>
    </source>
</reference>
<evidence type="ECO:0000259" key="3">
    <source>
        <dbReference type="Pfam" id="PF03478"/>
    </source>
</evidence>
<feature type="compositionally biased region" description="Acidic residues" evidence="1">
    <location>
        <begin position="78"/>
        <end position="87"/>
    </location>
</feature>
<feature type="signal peptide" evidence="2">
    <location>
        <begin position="1"/>
        <end position="35"/>
    </location>
</feature>
<feature type="region of interest" description="Disordered" evidence="1">
    <location>
        <begin position="33"/>
        <end position="155"/>
    </location>
</feature>
<feature type="domain" description="KIB1-4 beta-propeller" evidence="3">
    <location>
        <begin position="174"/>
        <end position="318"/>
    </location>
</feature>
<feature type="region of interest" description="Disordered" evidence="1">
    <location>
        <begin position="220"/>
        <end position="239"/>
    </location>
</feature>
<dbReference type="EMBL" id="AP003804">
    <property type="protein sequence ID" value="BAC83074.1"/>
    <property type="molecule type" value="Genomic_DNA"/>
</dbReference>
<feature type="compositionally biased region" description="Low complexity" evidence="1">
    <location>
        <begin position="125"/>
        <end position="137"/>
    </location>
</feature>
<accession>Q6ZL93</accession>
<evidence type="ECO:0000313" key="5">
    <source>
        <dbReference type="Proteomes" id="UP000000763"/>
    </source>
</evidence>
<proteinExistence type="predicted"/>
<dbReference type="Pfam" id="PF03478">
    <property type="entry name" value="Beta-prop_KIB1-4"/>
    <property type="match status" value="1"/>
</dbReference>